<dbReference type="STRING" id="550983.A4R26_33450"/>
<dbReference type="AlphaFoldDB" id="A0A1V9G7J7"/>
<protein>
    <submittedName>
        <fullName evidence="1">Uncharacterized protein</fullName>
    </submittedName>
</protein>
<proteinExistence type="predicted"/>
<evidence type="ECO:0000313" key="2">
    <source>
        <dbReference type="Proteomes" id="UP000192276"/>
    </source>
</evidence>
<dbReference type="Proteomes" id="UP000192276">
    <property type="component" value="Unassembled WGS sequence"/>
</dbReference>
<reference evidence="2" key="1">
    <citation type="submission" date="2016-04" db="EMBL/GenBank/DDBJ databases">
        <authorList>
            <person name="Chen L."/>
            <person name="Zhuang W."/>
            <person name="Wang G."/>
        </authorList>
    </citation>
    <scope>NUCLEOTIDE SEQUENCE [LARGE SCALE GENOMIC DNA]</scope>
    <source>
        <strain evidence="2">208</strain>
    </source>
</reference>
<accession>A0A1V9G7J7</accession>
<comment type="caution">
    <text evidence="1">The sequence shown here is derived from an EMBL/GenBank/DDBJ whole genome shotgun (WGS) entry which is preliminary data.</text>
</comment>
<name>A0A1V9G7J7_9BACT</name>
<evidence type="ECO:0000313" key="1">
    <source>
        <dbReference type="EMBL" id="OQP66621.1"/>
    </source>
</evidence>
<gene>
    <name evidence="1" type="ORF">A4R26_33450</name>
</gene>
<organism evidence="1 2">
    <name type="scientific">Niastella populi</name>
    <dbReference type="NCBI Taxonomy" id="550983"/>
    <lineage>
        <taxon>Bacteria</taxon>
        <taxon>Pseudomonadati</taxon>
        <taxon>Bacteroidota</taxon>
        <taxon>Chitinophagia</taxon>
        <taxon>Chitinophagales</taxon>
        <taxon>Chitinophagaceae</taxon>
        <taxon>Niastella</taxon>
    </lineage>
</organism>
<keyword evidence="2" id="KW-1185">Reference proteome</keyword>
<dbReference type="EMBL" id="LWBP01000046">
    <property type="protein sequence ID" value="OQP66621.1"/>
    <property type="molecule type" value="Genomic_DNA"/>
</dbReference>
<sequence length="128" mass="14470">MATASVQFKVGQVWKYNNRPGEDSSTLTILKTEKYENDTIIHIRVDGIKLHNPSIAGGYSDFIGHLPFSQNTISKSVTRLVEQNNNLPDFSEGYNQWKEAWDSGKGGYWTVDLKDAIEGMDSVMRQNK</sequence>